<proteinExistence type="predicted"/>
<dbReference type="PANTHER" id="PTHR32097">
    <property type="entry name" value="CAMP-BINDING PROTEIN 1-RELATED"/>
    <property type="match status" value="1"/>
</dbReference>
<name>A0A7G2C1I2_9TRYP</name>
<sequence length="611" mass="69104">MFLRVPSESGTGGETYWDFRELNIRTFGYTFVDTLALMGQVLGVPPNSRLDALSSIPNYSLEKNNQRFTDLPLSDVRFGIGWSGEHDLDAFLVMLDDSNNYVDHIYPKDGKLRSAVAHLAQHSGDSLSATAGQGDEEFIDLLTYRVPKQVKTIVVGATYMESFGESRNKDLTIYDIPFAYMRLQNRTLENPYSFEVDRWNIYEEFHGAGVHDVEVHREENAASASKNKKKGKKHFRDADKKQQPVRTVLLGVMLKKGTASFNSMFPDGRRIDQHFKRHESDLPPQVKRNSYMEESVPFSMEAGPTDEVPLFEFIPIHQHLPVDPTRGFPNVIPMLQAVASYLGGTGREETQDPQTSTTPAGNDSSVFGYNATANRSTSRAVLDPENNMVGWDHSTRKAVGGLGATSDQVNRAWKEVSEMDNVHDRYAIKIQFVEVLHLEPQLPDRFKCHCEAWVYGRGGIPKKGKEITIDDNKPFKTPFLVNRDHLQWSESNASSAAVFVVHQYDRIRISLYEYASFGLADVELSQIPELWEGRDKNHYGSVERTIRLKGTGPLFKAEVRVKISRVSMKSSAVKKVKRDLDTVNTKREKHVEEVDKSRNKKANNSSNCTLM</sequence>
<feature type="region of interest" description="Disordered" evidence="1">
    <location>
        <begin position="218"/>
        <end position="240"/>
    </location>
</feature>
<dbReference type="AlphaFoldDB" id="A0A7G2C1I2"/>
<reference evidence="2 3" key="1">
    <citation type="submission" date="2020-08" db="EMBL/GenBank/DDBJ databases">
        <authorList>
            <person name="Newling K."/>
            <person name="Davey J."/>
            <person name="Forrester S."/>
        </authorList>
    </citation>
    <scope>NUCLEOTIDE SEQUENCE [LARGE SCALE GENOMIC DNA]</scope>
    <source>
        <strain evidence="3">Crithidia deanei Carvalho (ATCC PRA-265)</strain>
    </source>
</reference>
<dbReference type="VEuPathDB" id="TriTrypDB:ADEAN_000096200"/>
<evidence type="ECO:0000313" key="3">
    <source>
        <dbReference type="Proteomes" id="UP000515908"/>
    </source>
</evidence>
<feature type="compositionally biased region" description="Polar residues" evidence="1">
    <location>
        <begin position="352"/>
        <end position="368"/>
    </location>
</feature>
<dbReference type="Proteomes" id="UP000515908">
    <property type="component" value="Chromosome 02"/>
</dbReference>
<accession>A0A7G2C1I2</accession>
<dbReference type="Gene3D" id="2.60.60.30">
    <property type="entry name" value="sav2460 like domains"/>
    <property type="match status" value="1"/>
</dbReference>
<dbReference type="CDD" id="cd06974">
    <property type="entry name" value="TerD_like"/>
    <property type="match status" value="1"/>
</dbReference>
<feature type="region of interest" description="Disordered" evidence="1">
    <location>
        <begin position="345"/>
        <end position="368"/>
    </location>
</feature>
<feature type="compositionally biased region" description="Low complexity" evidence="1">
    <location>
        <begin position="602"/>
        <end position="611"/>
    </location>
</feature>
<evidence type="ECO:0000256" key="1">
    <source>
        <dbReference type="SAM" id="MobiDB-lite"/>
    </source>
</evidence>
<dbReference type="InterPro" id="IPR051324">
    <property type="entry name" value="Stress/Tellurium_Resist"/>
</dbReference>
<feature type="compositionally biased region" description="Basic and acidic residues" evidence="1">
    <location>
        <begin position="587"/>
        <end position="597"/>
    </location>
</feature>
<organism evidence="2 3">
    <name type="scientific">Angomonas deanei</name>
    <dbReference type="NCBI Taxonomy" id="59799"/>
    <lineage>
        <taxon>Eukaryota</taxon>
        <taxon>Discoba</taxon>
        <taxon>Euglenozoa</taxon>
        <taxon>Kinetoplastea</taxon>
        <taxon>Metakinetoplastina</taxon>
        <taxon>Trypanosomatida</taxon>
        <taxon>Trypanosomatidae</taxon>
        <taxon>Strigomonadinae</taxon>
        <taxon>Angomonas</taxon>
    </lineage>
</organism>
<dbReference type="EMBL" id="LR877146">
    <property type="protein sequence ID" value="CAD2213519.1"/>
    <property type="molecule type" value="Genomic_DNA"/>
</dbReference>
<feature type="compositionally biased region" description="Basic residues" evidence="1">
    <location>
        <begin position="226"/>
        <end position="235"/>
    </location>
</feature>
<dbReference type="InterPro" id="IPR003325">
    <property type="entry name" value="TerD"/>
</dbReference>
<keyword evidence="3" id="KW-1185">Reference proteome</keyword>
<protein>
    <submittedName>
        <fullName evidence="2">TerD domain containing protein, putative</fullName>
    </submittedName>
</protein>
<gene>
    <name evidence="2" type="ORF">ADEAN_000096200</name>
</gene>
<dbReference type="PANTHER" id="PTHR32097:SF17">
    <property type="entry name" value="CAMP-BINDING PROTEIN 1-RELATED"/>
    <property type="match status" value="1"/>
</dbReference>
<feature type="region of interest" description="Disordered" evidence="1">
    <location>
        <begin position="587"/>
        <end position="611"/>
    </location>
</feature>
<evidence type="ECO:0000313" key="2">
    <source>
        <dbReference type="EMBL" id="CAD2213519.1"/>
    </source>
</evidence>